<sequence length="153" mass="17130">MSARSRTNQLVYQAELMIGLPVGDDEHAAARQMALEEGALALFELALVSLLKEVTEHARLPDHDWRRLLASDGPALAELQRLRDELQRPDSWLAWLTAQLEKLHGDEGAARRQVHNPAMIAVGAQASLGEQLLEHLQSAKREMALLRETSLEW</sequence>
<dbReference type="Pfam" id="PF20227">
    <property type="entry name" value="DUF6586"/>
    <property type="match status" value="1"/>
</dbReference>
<evidence type="ECO:0000313" key="2">
    <source>
        <dbReference type="Proteomes" id="UP000647585"/>
    </source>
</evidence>
<gene>
    <name evidence="1" type="ORF">GCM10007158_26350</name>
</gene>
<organism evidence="1 2">
    <name type="scientific">Halomonas johnsoniae</name>
    <dbReference type="NCBI Taxonomy" id="502832"/>
    <lineage>
        <taxon>Bacteria</taxon>
        <taxon>Pseudomonadati</taxon>
        <taxon>Pseudomonadota</taxon>
        <taxon>Gammaproteobacteria</taxon>
        <taxon>Oceanospirillales</taxon>
        <taxon>Halomonadaceae</taxon>
        <taxon>Halomonas</taxon>
    </lineage>
</organism>
<dbReference type="Proteomes" id="UP000647585">
    <property type="component" value="Unassembled WGS sequence"/>
</dbReference>
<evidence type="ECO:0008006" key="3">
    <source>
        <dbReference type="Google" id="ProtNLM"/>
    </source>
</evidence>
<dbReference type="EMBL" id="BMXO01000013">
    <property type="protein sequence ID" value="GGW64263.1"/>
    <property type="molecule type" value="Genomic_DNA"/>
</dbReference>
<name>A0ABQ2WQX8_9GAMM</name>
<proteinExistence type="predicted"/>
<accession>A0ABQ2WQX8</accession>
<evidence type="ECO:0000313" key="1">
    <source>
        <dbReference type="EMBL" id="GGW64263.1"/>
    </source>
</evidence>
<comment type="caution">
    <text evidence="1">The sequence shown here is derived from an EMBL/GenBank/DDBJ whole genome shotgun (WGS) entry which is preliminary data.</text>
</comment>
<dbReference type="RefSeq" id="WP_039179786.1">
    <property type="nucleotide sequence ID" value="NZ_BMXO01000013.1"/>
</dbReference>
<reference evidence="2" key="1">
    <citation type="journal article" date="2019" name="Int. J. Syst. Evol. Microbiol.">
        <title>The Global Catalogue of Microorganisms (GCM) 10K type strain sequencing project: providing services to taxonomists for standard genome sequencing and annotation.</title>
        <authorList>
            <consortium name="The Broad Institute Genomics Platform"/>
            <consortium name="The Broad Institute Genome Sequencing Center for Infectious Disease"/>
            <person name="Wu L."/>
            <person name="Ma J."/>
        </authorList>
    </citation>
    <scope>NUCLEOTIDE SEQUENCE [LARGE SCALE GENOMIC DNA]</scope>
    <source>
        <strain evidence="2">KCTC 22157</strain>
    </source>
</reference>
<dbReference type="InterPro" id="IPR046493">
    <property type="entry name" value="DUF6586"/>
</dbReference>
<keyword evidence="2" id="KW-1185">Reference proteome</keyword>
<protein>
    <recommendedName>
        <fullName evidence="3">TIGR02444 family protein</fullName>
    </recommendedName>
</protein>